<feature type="transmembrane region" description="Helical" evidence="7">
    <location>
        <begin position="61"/>
        <end position="83"/>
    </location>
</feature>
<feature type="domain" description="ABC transmembrane type-1" evidence="9">
    <location>
        <begin position="22"/>
        <end position="304"/>
    </location>
</feature>
<dbReference type="Pfam" id="PF00005">
    <property type="entry name" value="ABC_tran"/>
    <property type="match status" value="1"/>
</dbReference>
<dbReference type="SUPFAM" id="SSF90123">
    <property type="entry name" value="ABC transporter transmembrane region"/>
    <property type="match status" value="1"/>
</dbReference>
<keyword evidence="4 10" id="KW-0067">ATP-binding</keyword>
<protein>
    <submittedName>
        <fullName evidence="10">ATP-binding cassette domain-containing protein</fullName>
    </submittedName>
</protein>
<dbReference type="Proteomes" id="UP000431901">
    <property type="component" value="Unassembled WGS sequence"/>
</dbReference>
<evidence type="ECO:0000313" key="10">
    <source>
        <dbReference type="EMBL" id="MXQ66257.1"/>
    </source>
</evidence>
<evidence type="ECO:0000256" key="5">
    <source>
        <dbReference type="ARBA" id="ARBA00022989"/>
    </source>
</evidence>
<feature type="domain" description="ABC transporter" evidence="8">
    <location>
        <begin position="339"/>
        <end position="585"/>
    </location>
</feature>
<dbReference type="GO" id="GO:0140359">
    <property type="term" value="F:ABC-type transporter activity"/>
    <property type="evidence" value="ECO:0007669"/>
    <property type="project" value="InterPro"/>
</dbReference>
<evidence type="ECO:0000256" key="7">
    <source>
        <dbReference type="SAM" id="Phobius"/>
    </source>
</evidence>
<name>A0A6I4W809_9ACTN</name>
<dbReference type="Gene3D" id="1.20.1560.10">
    <property type="entry name" value="ABC transporter type 1, transmembrane domain"/>
    <property type="match status" value="1"/>
</dbReference>
<feature type="transmembrane region" description="Helical" evidence="7">
    <location>
        <begin position="244"/>
        <end position="266"/>
    </location>
</feature>
<reference evidence="10 11" key="1">
    <citation type="submission" date="2019-12" db="EMBL/GenBank/DDBJ databases">
        <title>Nocardia macrotermitis sp. nov. and Nocardia aurantia sp. nov., isolated from the gut of the fungus growing-termite Macrotermes natalensis.</title>
        <authorList>
            <person name="Christine B."/>
            <person name="Rene B."/>
        </authorList>
    </citation>
    <scope>NUCLEOTIDE SEQUENCE [LARGE SCALE GENOMIC DNA]</scope>
    <source>
        <strain evidence="10 11">DSM 102126</strain>
    </source>
</reference>
<evidence type="ECO:0000256" key="3">
    <source>
        <dbReference type="ARBA" id="ARBA00022741"/>
    </source>
</evidence>
<dbReference type="PROSITE" id="PS50929">
    <property type="entry name" value="ABC_TM1F"/>
    <property type="match status" value="1"/>
</dbReference>
<dbReference type="InterPro" id="IPR011527">
    <property type="entry name" value="ABC1_TM_dom"/>
</dbReference>
<evidence type="ECO:0000313" key="11">
    <source>
        <dbReference type="Proteomes" id="UP000431901"/>
    </source>
</evidence>
<evidence type="ECO:0000256" key="2">
    <source>
        <dbReference type="ARBA" id="ARBA00022692"/>
    </source>
</evidence>
<keyword evidence="3" id="KW-0547">Nucleotide-binding</keyword>
<evidence type="ECO:0000259" key="9">
    <source>
        <dbReference type="PROSITE" id="PS50929"/>
    </source>
</evidence>
<comment type="subcellular location">
    <subcellularLocation>
        <location evidence="1">Cell membrane</location>
        <topology evidence="1">Multi-pass membrane protein</topology>
    </subcellularLocation>
</comment>
<evidence type="ECO:0000256" key="4">
    <source>
        <dbReference type="ARBA" id="ARBA00022840"/>
    </source>
</evidence>
<dbReference type="SMART" id="SM00382">
    <property type="entry name" value="AAA"/>
    <property type="match status" value="1"/>
</dbReference>
<proteinExistence type="predicted"/>
<dbReference type="SUPFAM" id="SSF52540">
    <property type="entry name" value="P-loop containing nucleoside triphosphate hydrolases"/>
    <property type="match status" value="1"/>
</dbReference>
<comment type="caution">
    <text evidence="10">The sequence shown here is derived from an EMBL/GenBank/DDBJ whole genome shotgun (WGS) entry which is preliminary data.</text>
</comment>
<dbReference type="AlphaFoldDB" id="A0A6I4W809"/>
<keyword evidence="11" id="KW-1185">Reference proteome</keyword>
<keyword evidence="5 7" id="KW-1133">Transmembrane helix</keyword>
<gene>
    <name evidence="10" type="ORF">GQ466_19765</name>
</gene>
<accession>A0A6I4W809</accession>
<organism evidence="10 11">
    <name type="scientific">Actinomadura rayongensis</name>
    <dbReference type="NCBI Taxonomy" id="1429076"/>
    <lineage>
        <taxon>Bacteria</taxon>
        <taxon>Bacillati</taxon>
        <taxon>Actinomycetota</taxon>
        <taxon>Actinomycetes</taxon>
        <taxon>Streptosporangiales</taxon>
        <taxon>Thermomonosporaceae</taxon>
        <taxon>Actinomadura</taxon>
    </lineage>
</organism>
<dbReference type="GO" id="GO:0016887">
    <property type="term" value="F:ATP hydrolysis activity"/>
    <property type="evidence" value="ECO:0007669"/>
    <property type="project" value="InterPro"/>
</dbReference>
<dbReference type="PROSITE" id="PS50893">
    <property type="entry name" value="ABC_TRANSPORTER_2"/>
    <property type="match status" value="1"/>
</dbReference>
<dbReference type="Gene3D" id="3.40.50.300">
    <property type="entry name" value="P-loop containing nucleotide triphosphate hydrolases"/>
    <property type="match status" value="1"/>
</dbReference>
<dbReference type="GO" id="GO:0034040">
    <property type="term" value="F:ATPase-coupled lipid transmembrane transporter activity"/>
    <property type="evidence" value="ECO:0007669"/>
    <property type="project" value="TreeGrafter"/>
</dbReference>
<dbReference type="InterPro" id="IPR039421">
    <property type="entry name" value="Type_1_exporter"/>
</dbReference>
<feature type="transmembrane region" description="Helical" evidence="7">
    <location>
        <begin position="21"/>
        <end position="41"/>
    </location>
</feature>
<dbReference type="PANTHER" id="PTHR24221:SF654">
    <property type="entry name" value="ATP-BINDING CASSETTE SUB-FAMILY B MEMBER 6"/>
    <property type="match status" value="1"/>
</dbReference>
<dbReference type="InterPro" id="IPR003593">
    <property type="entry name" value="AAA+_ATPase"/>
</dbReference>
<sequence>MRRAVWPRVLALGFRAAPRHMVAALVVWIVGAFAMSAYAVGFQQIVDGYLEHDDAEVMRGAVLTAVLFSVGWTVTVLAANIGFGLSDHVALRLLEQVAHAAATEPRLRRLEGAEYRRRLGAVRDGRVLLAAGPRHLLALFQAVLRALGIALVLGLVYPPLAALPLAAVLPVALERVAARARTAAERDLAADRTTATALLDLAASPTAAAELRVHGLGAELLRRHRAVADRGVAALRRRTARPTVLRSAGWAVYAAVFTAGLGLVVVRAADHQASVGQLLMVAAVVRRSQLVSGQAAAALGRLVSVGDVMRDYLWLRGRFAGERAPGTAPPVPSRIVHGLDLDGVGFAYDDGPPALDGVTLHVPAGSLVVLIGENGAGKSTLVKLLTGVYAPTRGRILLDGADIAGFARDDWHAAIAVTFQDFVRYELTAGQNIGVGDLPRLDDAPAAWDALRSCGDGAWARGLPDGLDTPVGRTLPGAVDLSGGQWQQLAIARGRLRDRPLLHLVDEPGAGLDPAAEEAVVGHYVRDARRRAAATGTITVLVTHRMTTAVRADLVVFLDAAGGALAGAHADLLAASPRYAELFTAQAAAYHVGEGTR</sequence>
<evidence type="ECO:0000259" key="8">
    <source>
        <dbReference type="PROSITE" id="PS50893"/>
    </source>
</evidence>
<dbReference type="GO" id="GO:0005524">
    <property type="term" value="F:ATP binding"/>
    <property type="evidence" value="ECO:0007669"/>
    <property type="project" value="UniProtKB-KW"/>
</dbReference>
<dbReference type="RefSeq" id="WP_161104468.1">
    <property type="nucleotide sequence ID" value="NZ_JBHLYI010000007.1"/>
</dbReference>
<dbReference type="OrthoDB" id="9806127at2"/>
<dbReference type="EMBL" id="WUTW01000004">
    <property type="protein sequence ID" value="MXQ66257.1"/>
    <property type="molecule type" value="Genomic_DNA"/>
</dbReference>
<dbReference type="InterPro" id="IPR027417">
    <property type="entry name" value="P-loop_NTPase"/>
</dbReference>
<dbReference type="PANTHER" id="PTHR24221">
    <property type="entry name" value="ATP-BINDING CASSETTE SUB-FAMILY B"/>
    <property type="match status" value="1"/>
</dbReference>
<dbReference type="GO" id="GO:0005886">
    <property type="term" value="C:plasma membrane"/>
    <property type="evidence" value="ECO:0007669"/>
    <property type="project" value="UniProtKB-SubCell"/>
</dbReference>
<dbReference type="CDD" id="cd03228">
    <property type="entry name" value="ABCC_MRP_Like"/>
    <property type="match status" value="1"/>
</dbReference>
<evidence type="ECO:0000256" key="1">
    <source>
        <dbReference type="ARBA" id="ARBA00004651"/>
    </source>
</evidence>
<evidence type="ECO:0000256" key="6">
    <source>
        <dbReference type="ARBA" id="ARBA00023136"/>
    </source>
</evidence>
<dbReference type="InterPro" id="IPR036640">
    <property type="entry name" value="ABC1_TM_sf"/>
</dbReference>
<keyword evidence="6 7" id="KW-0472">Membrane</keyword>
<dbReference type="InterPro" id="IPR003439">
    <property type="entry name" value="ABC_transporter-like_ATP-bd"/>
</dbReference>
<keyword evidence="2 7" id="KW-0812">Transmembrane</keyword>